<protein>
    <submittedName>
        <fullName evidence="2">Uncharacterized protein</fullName>
    </submittedName>
</protein>
<proteinExistence type="predicted"/>
<dbReference type="AlphaFoldDB" id="A0A6A2YCU0"/>
<evidence type="ECO:0000256" key="1">
    <source>
        <dbReference type="SAM" id="MobiDB-lite"/>
    </source>
</evidence>
<evidence type="ECO:0000313" key="3">
    <source>
        <dbReference type="Proteomes" id="UP000436088"/>
    </source>
</evidence>
<keyword evidence="3" id="KW-1185">Reference proteome</keyword>
<dbReference type="Proteomes" id="UP000436088">
    <property type="component" value="Unassembled WGS sequence"/>
</dbReference>
<sequence>MEAETASSSDEQKPSASAADTRGKHRILAELKRFEQESMFLQNCSFIGLAKICQGCCRCRIHQVILMFRKALLVAG</sequence>
<evidence type="ECO:0000313" key="2">
    <source>
        <dbReference type="EMBL" id="KAE8676206.1"/>
    </source>
</evidence>
<gene>
    <name evidence="2" type="ORF">F3Y22_tig00111621pilonHSYRG00308</name>
</gene>
<feature type="region of interest" description="Disordered" evidence="1">
    <location>
        <begin position="1"/>
        <end position="22"/>
    </location>
</feature>
<accession>A0A6A2YCU0</accession>
<comment type="caution">
    <text evidence="2">The sequence shown here is derived from an EMBL/GenBank/DDBJ whole genome shotgun (WGS) entry which is preliminary data.</text>
</comment>
<organism evidence="2 3">
    <name type="scientific">Hibiscus syriacus</name>
    <name type="common">Rose of Sharon</name>
    <dbReference type="NCBI Taxonomy" id="106335"/>
    <lineage>
        <taxon>Eukaryota</taxon>
        <taxon>Viridiplantae</taxon>
        <taxon>Streptophyta</taxon>
        <taxon>Embryophyta</taxon>
        <taxon>Tracheophyta</taxon>
        <taxon>Spermatophyta</taxon>
        <taxon>Magnoliopsida</taxon>
        <taxon>eudicotyledons</taxon>
        <taxon>Gunneridae</taxon>
        <taxon>Pentapetalae</taxon>
        <taxon>rosids</taxon>
        <taxon>malvids</taxon>
        <taxon>Malvales</taxon>
        <taxon>Malvaceae</taxon>
        <taxon>Malvoideae</taxon>
        <taxon>Hibiscus</taxon>
    </lineage>
</organism>
<reference evidence="2" key="1">
    <citation type="submission" date="2019-09" db="EMBL/GenBank/DDBJ databases">
        <title>Draft genome information of white flower Hibiscus syriacus.</title>
        <authorList>
            <person name="Kim Y.-M."/>
        </authorList>
    </citation>
    <scope>NUCLEOTIDE SEQUENCE [LARGE SCALE GENOMIC DNA]</scope>
    <source>
        <strain evidence="2">YM2019G1</strain>
    </source>
</reference>
<name>A0A6A2YCU0_HIBSY</name>
<dbReference type="EMBL" id="VEPZ02001387">
    <property type="protein sequence ID" value="KAE8676206.1"/>
    <property type="molecule type" value="Genomic_DNA"/>
</dbReference>